<feature type="compositionally biased region" description="Low complexity" evidence="1">
    <location>
        <begin position="74"/>
        <end position="87"/>
    </location>
</feature>
<feature type="region of interest" description="Disordered" evidence="1">
    <location>
        <begin position="69"/>
        <end position="89"/>
    </location>
</feature>
<dbReference type="Proteomes" id="UP001280581">
    <property type="component" value="Unassembled WGS sequence"/>
</dbReference>
<proteinExistence type="predicted"/>
<protein>
    <submittedName>
        <fullName evidence="3">Uncharacterized protein</fullName>
    </submittedName>
</protein>
<dbReference type="AlphaFoldDB" id="A0AAN6M848"/>
<keyword evidence="4" id="KW-1185">Reference proteome</keyword>
<dbReference type="EMBL" id="WVTA01000002">
    <property type="protein sequence ID" value="KAK3215921.1"/>
    <property type="molecule type" value="Genomic_DNA"/>
</dbReference>
<dbReference type="Gene3D" id="3.90.550.10">
    <property type="entry name" value="Spore Coat Polysaccharide Biosynthesis Protein SpsA, Chain A"/>
    <property type="match status" value="1"/>
</dbReference>
<dbReference type="InterPro" id="IPR050587">
    <property type="entry name" value="GNT1/Glycosyltrans_8"/>
</dbReference>
<name>A0AAN6M848_9PLEO</name>
<gene>
    <name evidence="3" type="ORF">GRF29_8g1536285</name>
</gene>
<comment type="caution">
    <text evidence="3">The sequence shown here is derived from an EMBL/GenBank/DDBJ whole genome shotgun (WGS) entry which is preliminary data.</text>
</comment>
<organism evidence="3 4">
    <name type="scientific">Pseudopithomyces chartarum</name>
    <dbReference type="NCBI Taxonomy" id="1892770"/>
    <lineage>
        <taxon>Eukaryota</taxon>
        <taxon>Fungi</taxon>
        <taxon>Dikarya</taxon>
        <taxon>Ascomycota</taxon>
        <taxon>Pezizomycotina</taxon>
        <taxon>Dothideomycetes</taxon>
        <taxon>Pleosporomycetidae</taxon>
        <taxon>Pleosporales</taxon>
        <taxon>Massarineae</taxon>
        <taxon>Didymosphaeriaceae</taxon>
        <taxon>Pseudopithomyces</taxon>
    </lineage>
</organism>
<evidence type="ECO:0000256" key="2">
    <source>
        <dbReference type="SAM" id="Phobius"/>
    </source>
</evidence>
<dbReference type="InterPro" id="IPR029044">
    <property type="entry name" value="Nucleotide-diphossugar_trans"/>
</dbReference>
<keyword evidence="2" id="KW-0812">Transmembrane</keyword>
<feature type="transmembrane region" description="Helical" evidence="2">
    <location>
        <begin position="38"/>
        <end position="58"/>
    </location>
</feature>
<keyword evidence="2" id="KW-0472">Membrane</keyword>
<accession>A0AAN6M848</accession>
<reference evidence="3 4" key="1">
    <citation type="submission" date="2021-02" db="EMBL/GenBank/DDBJ databases">
        <title>Genome assembly of Pseudopithomyces chartarum.</title>
        <authorList>
            <person name="Jauregui R."/>
            <person name="Singh J."/>
            <person name="Voisey C."/>
        </authorList>
    </citation>
    <scope>NUCLEOTIDE SEQUENCE [LARGE SCALE GENOMIC DNA]</scope>
    <source>
        <strain evidence="3 4">AGR01</strain>
    </source>
</reference>
<dbReference type="PANTHER" id="PTHR11183">
    <property type="entry name" value="GLYCOGENIN SUBFAMILY MEMBER"/>
    <property type="match status" value="1"/>
</dbReference>
<evidence type="ECO:0000313" key="4">
    <source>
        <dbReference type="Proteomes" id="UP001280581"/>
    </source>
</evidence>
<evidence type="ECO:0000313" key="3">
    <source>
        <dbReference type="EMBL" id="KAK3215921.1"/>
    </source>
</evidence>
<dbReference type="SUPFAM" id="SSF53448">
    <property type="entry name" value="Nucleotide-diphospho-sugar transferases"/>
    <property type="match status" value="1"/>
</dbReference>
<sequence>MERWIKLRSYNILRASENAVPADTLQVRLTQWLAIRRVRTTLFATTFLITIVLSIHFIDLTNISHAVKQATKQSSSPSESTTPSEPTLEAEDRVTWSDFAYIQYVTNENYLCNSLMILESLHRLQSKADRVMMYPQEWKIADGIQTGTETGTQLETSRRLLIQARDEYNTKLIPISVQHLAKGDPTWQDSFTKLLAFNQTQYKRLISLDSDATVRQHMDELFLSPSSPVAMPRAYWLDQPFLSSQLILLEPSAIEWQRIQDYMNRQDSGFDMDILNAIYKDSCIILPHRPYNIISGEFRGAAEKHGKYLGSEEKWNGTAAYEEAKFIHFSDWPLPKPWIKASDSSMAERQPNCIKGVNGQKEDCTDRDIWLGLYKNFSERRQRVCGRSYDKVTRKRSNRSR</sequence>
<keyword evidence="2" id="KW-1133">Transmembrane helix</keyword>
<evidence type="ECO:0000256" key="1">
    <source>
        <dbReference type="SAM" id="MobiDB-lite"/>
    </source>
</evidence>